<reference evidence="2 4" key="1">
    <citation type="submission" date="2022-10" db="EMBL/GenBank/DDBJ databases">
        <title>Comparative genomic study of S. anginosus.</title>
        <authorList>
            <person name="Prasad A."/>
            <person name="Ene A."/>
            <person name="Jablonska S."/>
            <person name="Du J."/>
            <person name="Wolfe A.J."/>
            <person name="Putonti C."/>
        </authorList>
    </citation>
    <scope>NUCLEOTIDE SEQUENCE</scope>
    <source>
        <strain evidence="2">UMB6888</strain>
        <strain evidence="1 4">UMB9231</strain>
    </source>
</reference>
<evidence type="ECO:0000313" key="1">
    <source>
        <dbReference type="EMBL" id="MCW1042473.1"/>
    </source>
</evidence>
<dbReference type="RefSeq" id="WP_024051651.1">
    <property type="nucleotide sequence ID" value="NZ_CP118029.1"/>
</dbReference>
<name>A0AAW5TFE1_STRAP</name>
<proteinExistence type="predicted"/>
<dbReference type="EMBL" id="JAPAIK010000015">
    <property type="protein sequence ID" value="MCW1072134.1"/>
    <property type="molecule type" value="Genomic_DNA"/>
</dbReference>
<keyword evidence="4" id="KW-1185">Reference proteome</keyword>
<evidence type="ECO:0000313" key="4">
    <source>
        <dbReference type="Proteomes" id="UP001526076"/>
    </source>
</evidence>
<dbReference type="Proteomes" id="UP001208853">
    <property type="component" value="Unassembled WGS sequence"/>
</dbReference>
<sequence>MDIQKFISALVGTAGLDLDKFLAGLGIDEKLEYRKIQTAVEYFKELYIEETW</sequence>
<evidence type="ECO:0000313" key="3">
    <source>
        <dbReference type="Proteomes" id="UP001208853"/>
    </source>
</evidence>
<accession>A0AAW5TFE1</accession>
<comment type="caution">
    <text evidence="2">The sequence shown here is derived from an EMBL/GenBank/DDBJ whole genome shotgun (WGS) entry which is preliminary data.</text>
</comment>
<gene>
    <name evidence="1" type="ORF">OJ597_08520</name>
    <name evidence="2" type="ORF">OJ930_03530</name>
</gene>
<dbReference type="AlphaFoldDB" id="A0AAW5TFE1"/>
<dbReference type="Proteomes" id="UP001526076">
    <property type="component" value="Unassembled WGS sequence"/>
</dbReference>
<evidence type="ECO:0000313" key="2">
    <source>
        <dbReference type="EMBL" id="MCW1072134.1"/>
    </source>
</evidence>
<organism evidence="2 3">
    <name type="scientific">Streptococcus anginosus</name>
    <dbReference type="NCBI Taxonomy" id="1328"/>
    <lineage>
        <taxon>Bacteria</taxon>
        <taxon>Bacillati</taxon>
        <taxon>Bacillota</taxon>
        <taxon>Bacilli</taxon>
        <taxon>Lactobacillales</taxon>
        <taxon>Streptococcaceae</taxon>
        <taxon>Streptococcus</taxon>
        <taxon>Streptococcus anginosus group</taxon>
    </lineage>
</organism>
<evidence type="ECO:0008006" key="5">
    <source>
        <dbReference type="Google" id="ProtNLM"/>
    </source>
</evidence>
<protein>
    <recommendedName>
        <fullName evidence="5">Phage protein</fullName>
    </recommendedName>
</protein>
<dbReference type="EMBL" id="JAPAHU010000014">
    <property type="protein sequence ID" value="MCW1042473.1"/>
    <property type="molecule type" value="Genomic_DNA"/>
</dbReference>